<feature type="compositionally biased region" description="Polar residues" evidence="1">
    <location>
        <begin position="564"/>
        <end position="578"/>
    </location>
</feature>
<accession>A0A9X2KDB7</accession>
<dbReference type="Pfam" id="PF01841">
    <property type="entry name" value="Transglut_core"/>
    <property type="match status" value="1"/>
</dbReference>
<dbReference type="PANTHER" id="PTHR42736:SF1">
    <property type="entry name" value="PROTEIN-GLUTAMINE GAMMA-GLUTAMYLTRANSFERASE"/>
    <property type="match status" value="1"/>
</dbReference>
<feature type="region of interest" description="Disordered" evidence="1">
    <location>
        <begin position="554"/>
        <end position="585"/>
    </location>
</feature>
<feature type="transmembrane region" description="Helical" evidence="2">
    <location>
        <begin position="86"/>
        <end position="107"/>
    </location>
</feature>
<feature type="transmembrane region" description="Helical" evidence="2">
    <location>
        <begin position="177"/>
        <end position="196"/>
    </location>
</feature>
<feature type="transmembrane region" description="Helical" evidence="2">
    <location>
        <begin position="154"/>
        <end position="171"/>
    </location>
</feature>
<evidence type="ECO:0000313" key="5">
    <source>
        <dbReference type="Proteomes" id="UP001139722"/>
    </source>
</evidence>
<proteinExistence type="predicted"/>
<dbReference type="InterPro" id="IPR052901">
    <property type="entry name" value="Bact_TGase-like"/>
</dbReference>
<dbReference type="RefSeq" id="WP_156997630.1">
    <property type="nucleotide sequence ID" value="NZ_JAMZDY010000001.1"/>
</dbReference>
<dbReference type="Gene3D" id="3.10.620.30">
    <property type="match status" value="1"/>
</dbReference>
<feature type="transmembrane region" description="Helical" evidence="2">
    <location>
        <begin position="614"/>
        <end position="639"/>
    </location>
</feature>
<protein>
    <recommendedName>
        <fullName evidence="3">Transglutaminase-like domain-containing protein</fullName>
    </recommendedName>
</protein>
<dbReference type="Proteomes" id="UP001139722">
    <property type="component" value="Unassembled WGS sequence"/>
</dbReference>
<dbReference type="EMBL" id="JAMZDY010000001">
    <property type="protein sequence ID" value="MCP2372266.1"/>
    <property type="molecule type" value="Genomic_DNA"/>
</dbReference>
<feature type="transmembrane region" description="Helical" evidence="2">
    <location>
        <begin position="119"/>
        <end position="142"/>
    </location>
</feature>
<dbReference type="SUPFAM" id="SSF54001">
    <property type="entry name" value="Cysteine proteinases"/>
    <property type="match status" value="1"/>
</dbReference>
<evidence type="ECO:0000259" key="3">
    <source>
        <dbReference type="SMART" id="SM00460"/>
    </source>
</evidence>
<keyword evidence="2" id="KW-0812">Transmembrane</keyword>
<sequence>MTRIPRSATTDLIVLAVLSVLAIAGYETSFGDLDFLLAAAAGLVIGTLAAVVGTLLRLGVLTTVLLGLAAYFVLGTPFTMPDSALFLVLPSLTSLAGLALGAVYGWADILTIGTPVEAPYYIAVVPYFAAWAVSLVGSMLVLRWLPRRRTVLRSAVILVGPLLLFISGILLGTDEAFFAGVRGVAFAVIALVWLAWRRGADVETDEAGAKKLRAQKLRGSAVVVVGAVAIGALAGLAVAPVAPDRFVLRDEIVPPFDPLEFSSPLAGFRNYTKDLAEEPLFTVTGLEPGDTIRLASMNSYTGRLWNVAGPGDADADGGYAITGPTLPQPSLATLGRTRSVEIDVSGYDDVWLPTVGYGSQLELEDDETAARTGDLRYNAAAGTAVLTSGLGEGARYRLDAALQTEPSDDALADVPVATVELPAVENVPDVVAAKGEEYAGEATTPIEQLRNIERGLKTNGFLSHGLASDSVASRAGHGADRLIELFTRTSMVGDEEQYAAAMALMARQLGYPARVVMGFAPEIGEDDATVEVLGEDVTAWVEVPFEGVGWVSFHPTPEEIDAPQEQTPKPKSEPQPQVRQPPRAEAVEDDLLSTVEIDDTDDEDKDREFRIPGWVWVATASIAIPLAIVFLPMLVVALVKARRRRRRRAEANEVAAAAAWDELIDRYAELGFEPPQRSSRLQTAYALERQAADQGVAPDGDSGALALTALAASVDRDVFDGEQVASETVVTRWNEADAAAAAVSAAVGRTRRFVARYRIRRRR</sequence>
<feature type="domain" description="Transglutaminase-like" evidence="3">
    <location>
        <begin position="487"/>
        <end position="557"/>
    </location>
</feature>
<keyword evidence="2" id="KW-1133">Transmembrane helix</keyword>
<reference evidence="4" key="1">
    <citation type="submission" date="2022-06" db="EMBL/GenBank/DDBJ databases">
        <title>Sequencing the genomes of 1000 actinobacteria strains.</title>
        <authorList>
            <person name="Klenk H.-P."/>
        </authorList>
    </citation>
    <scope>NUCLEOTIDE SEQUENCE</scope>
    <source>
        <strain evidence="4">DSM 22016</strain>
    </source>
</reference>
<feature type="transmembrane region" description="Helical" evidence="2">
    <location>
        <begin position="12"/>
        <end position="29"/>
    </location>
</feature>
<name>A0A9X2KDB7_9MICO</name>
<dbReference type="SMART" id="SM00460">
    <property type="entry name" value="TGc"/>
    <property type="match status" value="1"/>
</dbReference>
<dbReference type="PANTHER" id="PTHR42736">
    <property type="entry name" value="PROTEIN-GLUTAMINE GAMMA-GLUTAMYLTRANSFERASE"/>
    <property type="match status" value="1"/>
</dbReference>
<evidence type="ECO:0000313" key="4">
    <source>
        <dbReference type="EMBL" id="MCP2372266.1"/>
    </source>
</evidence>
<comment type="caution">
    <text evidence="4">The sequence shown here is derived from an EMBL/GenBank/DDBJ whole genome shotgun (WGS) entry which is preliminary data.</text>
</comment>
<dbReference type="OrthoDB" id="3651060at2"/>
<feature type="transmembrane region" description="Helical" evidence="2">
    <location>
        <begin position="217"/>
        <end position="239"/>
    </location>
</feature>
<dbReference type="AlphaFoldDB" id="A0A9X2KDB7"/>
<keyword evidence="2" id="KW-0472">Membrane</keyword>
<evidence type="ECO:0000256" key="2">
    <source>
        <dbReference type="SAM" id="Phobius"/>
    </source>
</evidence>
<dbReference type="InterPro" id="IPR038765">
    <property type="entry name" value="Papain-like_cys_pep_sf"/>
</dbReference>
<gene>
    <name evidence="4" type="ORF">BJ978_002942</name>
</gene>
<dbReference type="InterPro" id="IPR002931">
    <property type="entry name" value="Transglutaminase-like"/>
</dbReference>
<organism evidence="4 5">
    <name type="scientific">Agromyces terreus</name>
    <dbReference type="NCBI Taxonomy" id="424795"/>
    <lineage>
        <taxon>Bacteria</taxon>
        <taxon>Bacillati</taxon>
        <taxon>Actinomycetota</taxon>
        <taxon>Actinomycetes</taxon>
        <taxon>Micrococcales</taxon>
        <taxon>Microbacteriaceae</taxon>
        <taxon>Agromyces</taxon>
    </lineage>
</organism>
<keyword evidence="5" id="KW-1185">Reference proteome</keyword>
<evidence type="ECO:0000256" key="1">
    <source>
        <dbReference type="SAM" id="MobiDB-lite"/>
    </source>
</evidence>
<feature type="transmembrane region" description="Helical" evidence="2">
    <location>
        <begin position="41"/>
        <end position="74"/>
    </location>
</feature>